<sequence length="118" mass="13869">MFKKICGLTICMLAFKKLYDYFLKKLLSDKKYLENIIKVRKESPNEDMIIYTIEQGNKLVTEGDVQKGLHQFIFAYKILKCDWDRLMSAVQSDEIRQVLTMSKSEIDADEENLVHENP</sequence>
<keyword evidence="2" id="KW-1185">Reference proteome</keyword>
<dbReference type="AlphaFoldDB" id="J9DKV9"/>
<reference evidence="1 2" key="1">
    <citation type="submission" date="2011-08" db="EMBL/GenBank/DDBJ databases">
        <authorList>
            <person name="Liu Z.J."/>
            <person name="Shi F.L."/>
            <person name="Lu J.Q."/>
            <person name="Li M."/>
            <person name="Wang Z.L."/>
        </authorList>
    </citation>
    <scope>NUCLEOTIDE SEQUENCE [LARGE SCALE GENOMIC DNA]</scope>
    <source>
        <strain evidence="1 2">USNM 41457</strain>
    </source>
</reference>
<evidence type="ECO:0000313" key="2">
    <source>
        <dbReference type="Proteomes" id="UP000003163"/>
    </source>
</evidence>
<dbReference type="HOGENOM" id="CLU_2073118_0_0_1"/>
<organism evidence="1 2">
    <name type="scientific">Edhazardia aedis (strain USNM 41457)</name>
    <name type="common">Microsporidian parasite</name>
    <dbReference type="NCBI Taxonomy" id="1003232"/>
    <lineage>
        <taxon>Eukaryota</taxon>
        <taxon>Fungi</taxon>
        <taxon>Fungi incertae sedis</taxon>
        <taxon>Microsporidia</taxon>
        <taxon>Edhazardia</taxon>
    </lineage>
</organism>
<dbReference type="VEuPathDB" id="MicrosporidiaDB:EDEG_03527"/>
<evidence type="ECO:0000313" key="1">
    <source>
        <dbReference type="EMBL" id="EJW02017.1"/>
    </source>
</evidence>
<dbReference type="EMBL" id="AFBI03000095">
    <property type="protein sequence ID" value="EJW02017.1"/>
    <property type="molecule type" value="Genomic_DNA"/>
</dbReference>
<dbReference type="Proteomes" id="UP000003163">
    <property type="component" value="Unassembled WGS sequence"/>
</dbReference>
<reference evidence="2" key="2">
    <citation type="submission" date="2015-07" db="EMBL/GenBank/DDBJ databases">
        <title>Contrasting host-pathogen interactions and genome evolution in two generalist and specialist microsporidian pathogens of mosquitoes.</title>
        <authorList>
            <consortium name="The Broad Institute Genomics Platform"/>
            <consortium name="The Broad Institute Genome Sequencing Center for Infectious Disease"/>
            <person name="Cuomo C.A."/>
            <person name="Sanscrainte N.D."/>
            <person name="Goldberg J.M."/>
            <person name="Heiman D."/>
            <person name="Young S."/>
            <person name="Zeng Q."/>
            <person name="Becnel J.J."/>
            <person name="Birren B.W."/>
        </authorList>
    </citation>
    <scope>NUCLEOTIDE SEQUENCE [LARGE SCALE GENOMIC DNA]</scope>
    <source>
        <strain evidence="2">USNM 41457</strain>
    </source>
</reference>
<accession>J9DKV9</accession>
<name>J9DKV9_EDHAE</name>
<protein>
    <submittedName>
        <fullName evidence="1">Uncharacterized protein</fullName>
    </submittedName>
</protein>
<comment type="caution">
    <text evidence="1">The sequence shown here is derived from an EMBL/GenBank/DDBJ whole genome shotgun (WGS) entry which is preliminary data.</text>
</comment>
<dbReference type="InParanoid" id="J9DKV9"/>
<gene>
    <name evidence="1" type="ORF">EDEG_03527</name>
</gene>
<proteinExistence type="predicted"/>